<dbReference type="OMA" id="IFFAQVC"/>
<dbReference type="GO" id="GO:0005886">
    <property type="term" value="C:plasma membrane"/>
    <property type="evidence" value="ECO:0007669"/>
    <property type="project" value="UniProtKB-SubCell"/>
</dbReference>
<evidence type="ECO:0000256" key="2">
    <source>
        <dbReference type="ARBA" id="ARBA00010482"/>
    </source>
</evidence>
<dbReference type="EMBL" id="BFEA01000020">
    <property type="protein sequence ID" value="GBG61477.1"/>
    <property type="molecule type" value="Genomic_DNA"/>
</dbReference>
<comment type="function">
    <text evidence="1 6">Probably involved in membrane trafficking.</text>
</comment>
<reference evidence="8 9" key="1">
    <citation type="journal article" date="2018" name="Cell">
        <title>The Chara Genome: Secondary Complexity and Implications for Plant Terrestrialization.</title>
        <authorList>
            <person name="Nishiyama T."/>
            <person name="Sakayama H."/>
            <person name="Vries J.D."/>
            <person name="Buschmann H."/>
            <person name="Saint-Marcoux D."/>
            <person name="Ullrich K.K."/>
            <person name="Haas F.B."/>
            <person name="Vanderstraeten L."/>
            <person name="Becker D."/>
            <person name="Lang D."/>
            <person name="Vosolsobe S."/>
            <person name="Rombauts S."/>
            <person name="Wilhelmsson P.K.I."/>
            <person name="Janitza P."/>
            <person name="Kern R."/>
            <person name="Heyl A."/>
            <person name="Rumpler F."/>
            <person name="Villalobos L.I.A.C."/>
            <person name="Clay J.M."/>
            <person name="Skokan R."/>
            <person name="Toyoda A."/>
            <person name="Suzuki Y."/>
            <person name="Kagoshima H."/>
            <person name="Schijlen E."/>
            <person name="Tajeshwar N."/>
            <person name="Catarino B."/>
            <person name="Hetherington A.J."/>
            <person name="Saltykova A."/>
            <person name="Bonnot C."/>
            <person name="Breuninger H."/>
            <person name="Symeonidi A."/>
            <person name="Radhakrishnan G.V."/>
            <person name="Van Nieuwerburgh F."/>
            <person name="Deforce D."/>
            <person name="Chang C."/>
            <person name="Karol K.G."/>
            <person name="Hedrich R."/>
            <person name="Ulvskov P."/>
            <person name="Glockner G."/>
            <person name="Delwiche C.F."/>
            <person name="Petrasek J."/>
            <person name="Van de Peer Y."/>
            <person name="Friml J."/>
            <person name="Beilby M."/>
            <person name="Dolan L."/>
            <person name="Kohara Y."/>
            <person name="Sugano S."/>
            <person name="Fujiyama A."/>
            <person name="Delaux P.-M."/>
            <person name="Quint M."/>
            <person name="TheiBen G."/>
            <person name="Hagemann M."/>
            <person name="Harholt J."/>
            <person name="Dunand C."/>
            <person name="Zachgo S."/>
            <person name="Langdale J."/>
            <person name="Maumus F."/>
            <person name="Straeten D.V.D."/>
            <person name="Gould S.B."/>
            <person name="Rensing S.A."/>
        </authorList>
    </citation>
    <scope>NUCLEOTIDE SEQUENCE [LARGE SCALE GENOMIC DNA]</scope>
    <source>
        <strain evidence="8 9">S276</strain>
    </source>
</reference>
<keyword evidence="6" id="KW-0968">Cytoplasmic vesicle</keyword>
<dbReference type="PANTHER" id="PTHR10687">
    <property type="entry name" value="SECRETORY CARRIER-ASSOCIATED MEMBRANE PROTEIN SCAMP"/>
    <property type="match status" value="1"/>
</dbReference>
<organism evidence="8 9">
    <name type="scientific">Chara braunii</name>
    <name type="common">Braun's stonewort</name>
    <dbReference type="NCBI Taxonomy" id="69332"/>
    <lineage>
        <taxon>Eukaryota</taxon>
        <taxon>Viridiplantae</taxon>
        <taxon>Streptophyta</taxon>
        <taxon>Charophyceae</taxon>
        <taxon>Charales</taxon>
        <taxon>Characeae</taxon>
        <taxon>Chara</taxon>
    </lineage>
</organism>
<dbReference type="Pfam" id="PF04144">
    <property type="entry name" value="SCAMP"/>
    <property type="match status" value="1"/>
</dbReference>
<dbReference type="InterPro" id="IPR007273">
    <property type="entry name" value="SCAMP"/>
</dbReference>
<comment type="subcellular location">
    <subcellularLocation>
        <location evidence="6">Cell membrane</location>
        <topology evidence="6">Multi-pass membrane protein</topology>
    </subcellularLocation>
    <subcellularLocation>
        <location evidence="6">Cytoplasmic vesicle</location>
        <location evidence="6">Secretory vesicle membrane</location>
        <topology evidence="6">Multi-pass membrane protein</topology>
    </subcellularLocation>
</comment>
<feature type="transmembrane region" description="Helical" evidence="6">
    <location>
        <begin position="215"/>
        <end position="237"/>
    </location>
</feature>
<keyword evidence="5 6" id="KW-0472">Membrane</keyword>
<dbReference type="GO" id="GO:0030658">
    <property type="term" value="C:transport vesicle membrane"/>
    <property type="evidence" value="ECO:0007669"/>
    <property type="project" value="UniProtKB-SubCell"/>
</dbReference>
<comment type="similarity">
    <text evidence="2 6">Belongs to the SCAMP family.</text>
</comment>
<name>A0A388JUN6_CHABU</name>
<keyword evidence="6" id="KW-1003">Cell membrane</keyword>
<feature type="compositionally biased region" description="Low complexity" evidence="7">
    <location>
        <begin position="32"/>
        <end position="44"/>
    </location>
</feature>
<evidence type="ECO:0000313" key="8">
    <source>
        <dbReference type="EMBL" id="GBG61477.1"/>
    </source>
</evidence>
<dbReference type="GO" id="GO:0032588">
    <property type="term" value="C:trans-Golgi network membrane"/>
    <property type="evidence" value="ECO:0007669"/>
    <property type="project" value="TreeGrafter"/>
</dbReference>
<feature type="region of interest" description="Disordered" evidence="7">
    <location>
        <begin position="1"/>
        <end position="49"/>
    </location>
</feature>
<keyword evidence="6" id="KW-0813">Transport</keyword>
<dbReference type="OrthoDB" id="242866at2759"/>
<dbReference type="GO" id="GO:0015031">
    <property type="term" value="P:protein transport"/>
    <property type="evidence" value="ECO:0007669"/>
    <property type="project" value="InterPro"/>
</dbReference>
<evidence type="ECO:0000256" key="4">
    <source>
        <dbReference type="ARBA" id="ARBA00022989"/>
    </source>
</evidence>
<feature type="transmembrane region" description="Helical" evidence="6">
    <location>
        <begin position="182"/>
        <end position="203"/>
    </location>
</feature>
<evidence type="ECO:0000256" key="7">
    <source>
        <dbReference type="SAM" id="MobiDB-lite"/>
    </source>
</evidence>
<gene>
    <name evidence="8" type="ORF">CBR_g21821</name>
</gene>
<feature type="region of interest" description="Disordered" evidence="7">
    <location>
        <begin position="69"/>
        <end position="91"/>
    </location>
</feature>
<dbReference type="Gramene" id="GBG61477">
    <property type="protein sequence ID" value="GBG61477"/>
    <property type="gene ID" value="CBR_g21821"/>
</dbReference>
<evidence type="ECO:0000256" key="1">
    <source>
        <dbReference type="ARBA" id="ARBA00004003"/>
    </source>
</evidence>
<dbReference type="PANTHER" id="PTHR10687:SF2">
    <property type="entry name" value="SECRETORY CARRIER-ASSOCIATED MEMBRANE PROTEIN"/>
    <property type="match status" value="1"/>
</dbReference>
<evidence type="ECO:0000256" key="5">
    <source>
        <dbReference type="ARBA" id="ARBA00023136"/>
    </source>
</evidence>
<keyword evidence="9" id="KW-1185">Reference proteome</keyword>
<proteinExistence type="inferred from homology"/>
<sequence length="321" mass="35042">MASRFDSNPFDDGSNPFDDPAVTAHTGGGGAASAPTYGAGSAPSYGTGSFYDTPGYQSRVVGVAPTAGKVPALSDSATDEIPLGGSSRDIKKKERELKAKEEELKKKEQELRKRESMTGGNNDKNWPACFPIVHHDIANDIPSNVQGIQWFAFLSYLGLVGCLVFNAFAILCGLFAKSTNFVEFIFALIYLGTAVPLAWILWYKRLYNAMRKDSALTYGFFFLMYLIHIVFCIWASIAPNLGQYSGSFTGIFTLLDQVHSGMGFIAILFLIGTLMWMIESVMSLWTLRMVYGYFRSSGKTTADIRRDAAGAAAREAARAAV</sequence>
<keyword evidence="4 6" id="KW-1133">Transmembrane helix</keyword>
<dbReference type="Proteomes" id="UP000265515">
    <property type="component" value="Unassembled WGS sequence"/>
</dbReference>
<keyword evidence="3 6" id="KW-0812">Transmembrane</keyword>
<protein>
    <recommendedName>
        <fullName evidence="6">Secretory carrier-associated membrane protein</fullName>
        <shortName evidence="6">Secretory carrier membrane protein</shortName>
    </recommendedName>
</protein>
<evidence type="ECO:0000256" key="3">
    <source>
        <dbReference type="ARBA" id="ARBA00022692"/>
    </source>
</evidence>
<feature type="transmembrane region" description="Helical" evidence="6">
    <location>
        <begin position="257"/>
        <end position="278"/>
    </location>
</feature>
<evidence type="ECO:0000256" key="6">
    <source>
        <dbReference type="RuleBase" id="RU363122"/>
    </source>
</evidence>
<evidence type="ECO:0000313" key="9">
    <source>
        <dbReference type="Proteomes" id="UP000265515"/>
    </source>
</evidence>
<feature type="transmembrane region" description="Helical" evidence="6">
    <location>
        <begin position="150"/>
        <end position="176"/>
    </location>
</feature>
<comment type="caution">
    <text evidence="8">The sequence shown here is derived from an EMBL/GenBank/DDBJ whole genome shotgun (WGS) entry which is preliminary data.</text>
</comment>
<dbReference type="GO" id="GO:0055038">
    <property type="term" value="C:recycling endosome membrane"/>
    <property type="evidence" value="ECO:0007669"/>
    <property type="project" value="TreeGrafter"/>
</dbReference>
<dbReference type="AlphaFoldDB" id="A0A388JUN6"/>
<accession>A0A388JUN6</accession>